<evidence type="ECO:0000256" key="5">
    <source>
        <dbReference type="ARBA" id="ARBA00023163"/>
    </source>
</evidence>
<dbReference type="InterPro" id="IPR039425">
    <property type="entry name" value="RNA_pol_sigma-70-like"/>
</dbReference>
<dbReference type="InterPro" id="IPR007627">
    <property type="entry name" value="RNA_pol_sigma70_r2"/>
</dbReference>
<dbReference type="Pfam" id="PF04542">
    <property type="entry name" value="Sigma70_r2"/>
    <property type="match status" value="1"/>
</dbReference>
<keyword evidence="2" id="KW-0805">Transcription regulation</keyword>
<dbReference type="Gene3D" id="2.60.40.1120">
    <property type="entry name" value="Carboxypeptidase-like, regulatory domain"/>
    <property type="match status" value="1"/>
</dbReference>
<protein>
    <submittedName>
        <fullName evidence="8">RNA polymerase sigma factor</fullName>
    </submittedName>
</protein>
<dbReference type="InterPro" id="IPR008964">
    <property type="entry name" value="Invasin/intimin_cell_adhesion"/>
</dbReference>
<accession>A0A518EQM3</accession>
<dbReference type="Proteomes" id="UP000320390">
    <property type="component" value="Chromosome"/>
</dbReference>
<evidence type="ECO:0000259" key="6">
    <source>
        <dbReference type="Pfam" id="PF04542"/>
    </source>
</evidence>
<dbReference type="PANTHER" id="PTHR43133">
    <property type="entry name" value="RNA POLYMERASE ECF-TYPE SIGMA FACTO"/>
    <property type="match status" value="1"/>
</dbReference>
<dbReference type="InterPro" id="IPR008969">
    <property type="entry name" value="CarboxyPept-like_regulatory"/>
</dbReference>
<keyword evidence="5" id="KW-0804">Transcription</keyword>
<dbReference type="GO" id="GO:0030246">
    <property type="term" value="F:carbohydrate binding"/>
    <property type="evidence" value="ECO:0007669"/>
    <property type="project" value="InterPro"/>
</dbReference>
<evidence type="ECO:0000256" key="4">
    <source>
        <dbReference type="ARBA" id="ARBA00023125"/>
    </source>
</evidence>
<evidence type="ECO:0000256" key="2">
    <source>
        <dbReference type="ARBA" id="ARBA00023015"/>
    </source>
</evidence>
<dbReference type="GO" id="GO:0003677">
    <property type="term" value="F:DNA binding"/>
    <property type="evidence" value="ECO:0007669"/>
    <property type="project" value="UniProtKB-KW"/>
</dbReference>
<dbReference type="GO" id="GO:0016987">
    <property type="term" value="F:sigma factor activity"/>
    <property type="evidence" value="ECO:0007669"/>
    <property type="project" value="UniProtKB-KW"/>
</dbReference>
<dbReference type="Gene3D" id="1.10.10.10">
    <property type="entry name" value="Winged helix-like DNA-binding domain superfamily/Winged helix DNA-binding domain"/>
    <property type="match status" value="1"/>
</dbReference>
<evidence type="ECO:0000313" key="8">
    <source>
        <dbReference type="EMBL" id="QDV06382.1"/>
    </source>
</evidence>
<dbReference type="InterPro" id="IPR013249">
    <property type="entry name" value="RNA_pol_sigma70_r4_t2"/>
</dbReference>
<dbReference type="EMBL" id="CP036434">
    <property type="protein sequence ID" value="QDV06382.1"/>
    <property type="molecule type" value="Genomic_DNA"/>
</dbReference>
<dbReference type="Pfam" id="PF08281">
    <property type="entry name" value="Sigma70_r4_2"/>
    <property type="match status" value="1"/>
</dbReference>
<keyword evidence="3" id="KW-0731">Sigma factor</keyword>
<dbReference type="InterPro" id="IPR013325">
    <property type="entry name" value="RNA_pol_sigma_r2"/>
</dbReference>
<dbReference type="NCBIfam" id="TIGR02937">
    <property type="entry name" value="sigma70-ECF"/>
    <property type="match status" value="1"/>
</dbReference>
<dbReference type="PANTHER" id="PTHR43133:SF8">
    <property type="entry name" value="RNA POLYMERASE SIGMA FACTOR HI_1459-RELATED"/>
    <property type="match status" value="1"/>
</dbReference>
<gene>
    <name evidence="8" type="ORF">Poly30_18910</name>
</gene>
<dbReference type="SUPFAM" id="SSF49464">
    <property type="entry name" value="Carboxypeptidase regulatory domain-like"/>
    <property type="match status" value="2"/>
</dbReference>
<dbReference type="SUPFAM" id="SSF88659">
    <property type="entry name" value="Sigma3 and sigma4 domains of RNA polymerase sigma factors"/>
    <property type="match status" value="1"/>
</dbReference>
<evidence type="ECO:0000313" key="9">
    <source>
        <dbReference type="Proteomes" id="UP000320390"/>
    </source>
</evidence>
<dbReference type="InterPro" id="IPR013784">
    <property type="entry name" value="Carb-bd-like_fold"/>
</dbReference>
<dbReference type="CDD" id="cd06171">
    <property type="entry name" value="Sigma70_r4"/>
    <property type="match status" value="1"/>
</dbReference>
<dbReference type="SUPFAM" id="SSF88946">
    <property type="entry name" value="Sigma2 domain of RNA polymerase sigma factors"/>
    <property type="match status" value="1"/>
</dbReference>
<dbReference type="InterPro" id="IPR014284">
    <property type="entry name" value="RNA_pol_sigma-70_dom"/>
</dbReference>
<dbReference type="Gene3D" id="2.60.40.10">
    <property type="entry name" value="Immunoglobulins"/>
    <property type="match status" value="1"/>
</dbReference>
<dbReference type="GO" id="GO:0006352">
    <property type="term" value="P:DNA-templated transcription initiation"/>
    <property type="evidence" value="ECO:0007669"/>
    <property type="project" value="InterPro"/>
</dbReference>
<dbReference type="InterPro" id="IPR013324">
    <property type="entry name" value="RNA_pol_sigma_r3/r4-like"/>
</dbReference>
<sequence length="1011" mass="105637">MHAHGPFLRRLARALVRDEHLAEELVQDTWLAAHAAAEPIREQRAWLGTVLRRRAASVQRSASSALALKGAGSLPNAVPGEEKTSASSSDVLALLERERLLAAAVERLEEPYRTAVFLRYHEDLLPRRIAKETGAPVKTVMTRIRRGLEKLKVDLDRELGADDEGRSLWFSAIAPLGLEWGGSAPAAGPATSSGSAVWPIKATGLAVLGAAAAIALVVALQAPEIRSMPVLEAPTRPTAVLPGEMALGAIGAPASSPAAEPLSVAVTTGSARQAETSTLRVRVVDAEGEPASGENVLFTSGGYGGEVSSVWLAVSEAGGVATFTVPPGIRGVARHAASAGDLVVESTPGSGEAAEVTLPMAKMAPVVGRVLGADGEPVAGARVYLVSTGTTPANPTFAAISGPDGAYSLRSGSENSLMAVHGALAPSDLQRLRLVPWDNDRWSGVDLVLGEAGSALTGRVVDENGDPIAGAAVHAGPRGGVIGGSHPGGTPYPVLAMTDEEGRFAYPAAISPGEHPVTVTRAGLAPSVRKVDFSGAPVELEITMVGGTLVQGQVLAADGTPAVQAWVDYVEPGARTLDRLTTYSHGSSTDENGHFALHHVPSGTHELRAVSQRDEELARASAVIAPEDETLEQNLQLSLEPMIAGRVVDMGGQPITGLYIGAEPPFGNAYRREVRTDAEGRFRLTALPPLEQAPLPDRFWTVSVSSPGKKPRPVLATRELVAPGTLDLEFEVPFAGESAAVLVGSVDSSLMGALVLLMPAGWAPGVGPSGAPVLYSSDDGRFEHGPVAPGTYYLEARRNQEIIASRTGIEVGIAGLVDVGTLAETPGATLEFELAFEMPDGFPEAVREPLLSQQHIVIERGGRTVVLDRTESGWRSQGHLEAGEWSVRILRGERLLLPPTTVTLVEGETTSLVGQGAVGAHVPVRVLMPDAEAWSRASVRAYSTSGTLLSTTNEWSPADLKENGALSFHALAIPGECDLALVIDGVEAATRQRATVLPIFEPSVEVEIDAR</sequence>
<evidence type="ECO:0000256" key="3">
    <source>
        <dbReference type="ARBA" id="ARBA00023082"/>
    </source>
</evidence>
<name>A0A518EQM3_9BACT</name>
<feature type="domain" description="RNA polymerase sigma factor 70 region 4 type 2" evidence="7">
    <location>
        <begin position="100"/>
        <end position="151"/>
    </location>
</feature>
<evidence type="ECO:0000259" key="7">
    <source>
        <dbReference type="Pfam" id="PF08281"/>
    </source>
</evidence>
<dbReference type="Pfam" id="PF13620">
    <property type="entry name" value="CarboxypepD_reg"/>
    <property type="match status" value="1"/>
</dbReference>
<dbReference type="SUPFAM" id="SSF49373">
    <property type="entry name" value="Invasin/intimin cell-adhesion fragments"/>
    <property type="match status" value="1"/>
</dbReference>
<evidence type="ECO:0000256" key="1">
    <source>
        <dbReference type="ARBA" id="ARBA00010641"/>
    </source>
</evidence>
<dbReference type="Gene3D" id="1.10.1740.10">
    <property type="match status" value="1"/>
</dbReference>
<keyword evidence="9" id="KW-1185">Reference proteome</keyword>
<feature type="domain" description="RNA polymerase sigma-70 region 2" evidence="6">
    <location>
        <begin position="2"/>
        <end position="60"/>
    </location>
</feature>
<reference evidence="8 9" key="1">
    <citation type="submission" date="2019-02" db="EMBL/GenBank/DDBJ databases">
        <title>Deep-cultivation of Planctomycetes and their phenomic and genomic characterization uncovers novel biology.</title>
        <authorList>
            <person name="Wiegand S."/>
            <person name="Jogler M."/>
            <person name="Boedeker C."/>
            <person name="Pinto D."/>
            <person name="Vollmers J."/>
            <person name="Rivas-Marin E."/>
            <person name="Kohn T."/>
            <person name="Peeters S.H."/>
            <person name="Heuer A."/>
            <person name="Rast P."/>
            <person name="Oberbeckmann S."/>
            <person name="Bunk B."/>
            <person name="Jeske O."/>
            <person name="Meyerdierks A."/>
            <person name="Storesund J.E."/>
            <person name="Kallscheuer N."/>
            <person name="Luecker S."/>
            <person name="Lage O.M."/>
            <person name="Pohl T."/>
            <person name="Merkel B.J."/>
            <person name="Hornburger P."/>
            <person name="Mueller R.-W."/>
            <person name="Bruemmer F."/>
            <person name="Labrenz M."/>
            <person name="Spormann A.M."/>
            <person name="Op den Camp H."/>
            <person name="Overmann J."/>
            <person name="Amann R."/>
            <person name="Jetten M.S.M."/>
            <person name="Mascher T."/>
            <person name="Medema M.H."/>
            <person name="Devos D.P."/>
            <person name="Kaster A.-K."/>
            <person name="Ovreas L."/>
            <person name="Rohde M."/>
            <person name="Galperin M.Y."/>
            <person name="Jogler C."/>
        </authorList>
    </citation>
    <scope>NUCLEOTIDE SEQUENCE [LARGE SCALE GENOMIC DNA]</scope>
    <source>
        <strain evidence="8 9">Poly30</strain>
    </source>
</reference>
<keyword evidence="4" id="KW-0238">DNA-binding</keyword>
<dbReference type="AlphaFoldDB" id="A0A518EQM3"/>
<comment type="similarity">
    <text evidence="1">Belongs to the sigma-70 factor family. ECF subfamily.</text>
</comment>
<dbReference type="InterPro" id="IPR036388">
    <property type="entry name" value="WH-like_DNA-bd_sf"/>
</dbReference>
<dbReference type="InterPro" id="IPR013783">
    <property type="entry name" value="Ig-like_fold"/>
</dbReference>
<dbReference type="SUPFAM" id="SSF49452">
    <property type="entry name" value="Starch-binding domain-like"/>
    <property type="match status" value="1"/>
</dbReference>
<proteinExistence type="inferred from homology"/>
<organism evidence="8 9">
    <name type="scientific">Saltatorellus ferox</name>
    <dbReference type="NCBI Taxonomy" id="2528018"/>
    <lineage>
        <taxon>Bacteria</taxon>
        <taxon>Pseudomonadati</taxon>
        <taxon>Planctomycetota</taxon>
        <taxon>Planctomycetia</taxon>
        <taxon>Planctomycetia incertae sedis</taxon>
        <taxon>Saltatorellus</taxon>
    </lineage>
</organism>